<dbReference type="Proteomes" id="UP001194580">
    <property type="component" value="Unassembled WGS sequence"/>
</dbReference>
<dbReference type="EMBL" id="JAAAIL010000279">
    <property type="protein sequence ID" value="KAG0277397.1"/>
    <property type="molecule type" value="Genomic_DNA"/>
</dbReference>
<sequence length="94" mass="10302">MSTRAIHASKAAAPMLSSFMSRTHRLPMTRTASTPLTRLSSPQCHLQRTMPALTTMLSQKRFLSSSSSVSGSKDLTRATALVYSEYGRPTEVLK</sequence>
<evidence type="ECO:0000313" key="1">
    <source>
        <dbReference type="EMBL" id="KAG0277397.1"/>
    </source>
</evidence>
<gene>
    <name evidence="1" type="ORF">BGZ95_006008</name>
</gene>
<dbReference type="AlphaFoldDB" id="A0AAD4DGD8"/>
<protein>
    <submittedName>
        <fullName evidence="1">Uncharacterized protein</fullName>
    </submittedName>
</protein>
<comment type="caution">
    <text evidence="1">The sequence shown here is derived from an EMBL/GenBank/DDBJ whole genome shotgun (WGS) entry which is preliminary data.</text>
</comment>
<accession>A0AAD4DGD8</accession>
<evidence type="ECO:0000313" key="2">
    <source>
        <dbReference type="Proteomes" id="UP001194580"/>
    </source>
</evidence>
<organism evidence="1 2">
    <name type="scientific">Linnemannia exigua</name>
    <dbReference type="NCBI Taxonomy" id="604196"/>
    <lineage>
        <taxon>Eukaryota</taxon>
        <taxon>Fungi</taxon>
        <taxon>Fungi incertae sedis</taxon>
        <taxon>Mucoromycota</taxon>
        <taxon>Mortierellomycotina</taxon>
        <taxon>Mortierellomycetes</taxon>
        <taxon>Mortierellales</taxon>
        <taxon>Mortierellaceae</taxon>
        <taxon>Linnemannia</taxon>
    </lineage>
</organism>
<reference evidence="1" key="1">
    <citation type="journal article" date="2020" name="Fungal Divers.">
        <title>Resolving the Mortierellaceae phylogeny through synthesis of multi-gene phylogenetics and phylogenomics.</title>
        <authorList>
            <person name="Vandepol N."/>
            <person name="Liber J."/>
            <person name="Desiro A."/>
            <person name="Na H."/>
            <person name="Kennedy M."/>
            <person name="Barry K."/>
            <person name="Grigoriev I.V."/>
            <person name="Miller A.N."/>
            <person name="O'Donnell K."/>
            <person name="Stajich J.E."/>
            <person name="Bonito G."/>
        </authorList>
    </citation>
    <scope>NUCLEOTIDE SEQUENCE</scope>
    <source>
        <strain evidence="1">NRRL 28262</strain>
    </source>
</reference>
<keyword evidence="2" id="KW-1185">Reference proteome</keyword>
<proteinExistence type="predicted"/>
<name>A0AAD4DGD8_9FUNG</name>